<dbReference type="STRING" id="400727.A0A2T7NL88"/>
<evidence type="ECO:0000256" key="3">
    <source>
        <dbReference type="ARBA" id="ARBA00023274"/>
    </source>
</evidence>
<dbReference type="PANTHER" id="PTHR10544">
    <property type="entry name" value="60S RIBOSOMAL PROTEIN L28"/>
    <property type="match status" value="1"/>
</dbReference>
<evidence type="ECO:0000313" key="8">
    <source>
        <dbReference type="Proteomes" id="UP000245119"/>
    </source>
</evidence>
<evidence type="ECO:0000259" key="6">
    <source>
        <dbReference type="Pfam" id="PF01778"/>
    </source>
</evidence>
<organism evidence="7 8">
    <name type="scientific">Pomacea canaliculata</name>
    <name type="common">Golden apple snail</name>
    <dbReference type="NCBI Taxonomy" id="400727"/>
    <lineage>
        <taxon>Eukaryota</taxon>
        <taxon>Metazoa</taxon>
        <taxon>Spiralia</taxon>
        <taxon>Lophotrochozoa</taxon>
        <taxon>Mollusca</taxon>
        <taxon>Gastropoda</taxon>
        <taxon>Caenogastropoda</taxon>
        <taxon>Architaenioglossa</taxon>
        <taxon>Ampullarioidea</taxon>
        <taxon>Ampullariidae</taxon>
        <taxon>Pomacea</taxon>
    </lineage>
</organism>
<sequence length="119" mass="13561">MRQYRFNAKLQEPNNLRGQNSFRFNGVIRKRTVGVEPAKDGKGVVLVTKRANGQKNPAKIYSRVELKRDPRRTFNAIRKITKCGGYRKDLSTAAIRRAAAIIKSQRPVVPKKTGRPKKE</sequence>
<dbReference type="GO" id="GO:0006412">
    <property type="term" value="P:translation"/>
    <property type="evidence" value="ECO:0007669"/>
    <property type="project" value="InterPro"/>
</dbReference>
<proteinExistence type="inferred from homology"/>
<keyword evidence="8" id="KW-1185">Reference proteome</keyword>
<dbReference type="InterPro" id="IPR029004">
    <property type="entry name" value="Ribosomal_eL28/Mak16"/>
</dbReference>
<comment type="caution">
    <text evidence="7">The sequence shown here is derived from an EMBL/GenBank/DDBJ whole genome shotgun (WGS) entry which is preliminary data.</text>
</comment>
<evidence type="ECO:0000313" key="7">
    <source>
        <dbReference type="EMBL" id="PVD21932.1"/>
    </source>
</evidence>
<dbReference type="InterPro" id="IPR002672">
    <property type="entry name" value="Ribosomal_eL28"/>
</dbReference>
<comment type="similarity">
    <text evidence="1">Belongs to the eukaryotic ribosomal protein eL28 family.</text>
</comment>
<keyword evidence="2" id="KW-0689">Ribosomal protein</keyword>
<dbReference type="Proteomes" id="UP000245119">
    <property type="component" value="Linkage Group LG11"/>
</dbReference>
<evidence type="ECO:0000256" key="1">
    <source>
        <dbReference type="ARBA" id="ARBA00007926"/>
    </source>
</evidence>
<dbReference type="GO" id="GO:0003735">
    <property type="term" value="F:structural constituent of ribosome"/>
    <property type="evidence" value="ECO:0007669"/>
    <property type="project" value="InterPro"/>
</dbReference>
<feature type="domain" description="Ribosomal eL28/Mak16" evidence="6">
    <location>
        <begin position="11"/>
        <end position="104"/>
    </location>
</feature>
<evidence type="ECO:0000256" key="5">
    <source>
        <dbReference type="ARBA" id="ARBA00035330"/>
    </source>
</evidence>
<dbReference type="EMBL" id="PZQS01000011">
    <property type="protein sequence ID" value="PVD21932.1"/>
    <property type="molecule type" value="Genomic_DNA"/>
</dbReference>
<accession>A0A2T7NL88</accession>
<keyword evidence="3" id="KW-0687">Ribonucleoprotein</keyword>
<gene>
    <name evidence="7" type="ORF">C0Q70_17735</name>
</gene>
<reference evidence="7 8" key="1">
    <citation type="submission" date="2018-04" db="EMBL/GenBank/DDBJ databases">
        <title>The genome of golden apple snail Pomacea canaliculata provides insight into stress tolerance and invasive adaptation.</title>
        <authorList>
            <person name="Liu C."/>
            <person name="Liu B."/>
            <person name="Ren Y."/>
            <person name="Zhang Y."/>
            <person name="Wang H."/>
            <person name="Li S."/>
            <person name="Jiang F."/>
            <person name="Yin L."/>
            <person name="Zhang G."/>
            <person name="Qian W."/>
            <person name="Fan W."/>
        </authorList>
    </citation>
    <scope>NUCLEOTIDE SEQUENCE [LARGE SCALE GENOMIC DNA]</scope>
    <source>
        <strain evidence="7">SZHN2017</strain>
        <tissue evidence="7">Muscle</tissue>
    </source>
</reference>
<dbReference type="OrthoDB" id="338850at2759"/>
<dbReference type="Gene3D" id="3.30.390.110">
    <property type="match status" value="1"/>
</dbReference>
<dbReference type="GO" id="GO:0005840">
    <property type="term" value="C:ribosome"/>
    <property type="evidence" value="ECO:0007669"/>
    <property type="project" value="UniProtKB-KW"/>
</dbReference>
<dbReference type="GO" id="GO:1990904">
    <property type="term" value="C:ribonucleoprotein complex"/>
    <property type="evidence" value="ECO:0007669"/>
    <property type="project" value="UniProtKB-KW"/>
</dbReference>
<protein>
    <recommendedName>
        <fullName evidence="4">Large ribosomal subunit protein eL28</fullName>
    </recommendedName>
    <alternativeName>
        <fullName evidence="5">60S ribosomal protein L28</fullName>
    </alternativeName>
</protein>
<evidence type="ECO:0000256" key="2">
    <source>
        <dbReference type="ARBA" id="ARBA00022980"/>
    </source>
</evidence>
<dbReference type="Pfam" id="PF01778">
    <property type="entry name" value="Ribosomal_L28e"/>
    <property type="match status" value="1"/>
</dbReference>
<dbReference type="AlphaFoldDB" id="A0A2T7NL88"/>
<evidence type="ECO:0000256" key="4">
    <source>
        <dbReference type="ARBA" id="ARBA00035223"/>
    </source>
</evidence>
<name>A0A2T7NL88_POMCA</name>